<sequence length="136" mass="14883">MTGFLDGAPTSWRIDAERSEYHFESDDVGSLRIFADPQEVPKDIGPIRLLVMMVEGTASLLELRIEDGAGNPVLRLADDTGTRTILDIERDGDGSLRFNGEIEAHLVAHPMSDRVPGQRHPLVLDVVEGQITVAGH</sequence>
<evidence type="ECO:0000313" key="2">
    <source>
        <dbReference type="Proteomes" id="UP000184444"/>
    </source>
</evidence>
<dbReference type="EMBL" id="FRCK01000009">
    <property type="protein sequence ID" value="SHM42448.1"/>
    <property type="molecule type" value="Genomic_DNA"/>
</dbReference>
<name>A0A1M7IPD7_9RHOB</name>
<dbReference type="Proteomes" id="UP000184444">
    <property type="component" value="Unassembled WGS sequence"/>
</dbReference>
<dbReference type="AlphaFoldDB" id="A0A1M7IPD7"/>
<keyword evidence="2" id="KW-1185">Reference proteome</keyword>
<evidence type="ECO:0000313" key="1">
    <source>
        <dbReference type="EMBL" id="SHM42448.1"/>
    </source>
</evidence>
<reference evidence="2" key="1">
    <citation type="submission" date="2016-11" db="EMBL/GenBank/DDBJ databases">
        <authorList>
            <person name="Varghese N."/>
            <person name="Submissions S."/>
        </authorList>
    </citation>
    <scope>NUCLEOTIDE SEQUENCE [LARGE SCALE GENOMIC DNA]</scope>
    <source>
        <strain evidence="2">DSM 6637</strain>
    </source>
</reference>
<gene>
    <name evidence="1" type="ORF">SAMN05444389_10939</name>
</gene>
<protein>
    <submittedName>
        <fullName evidence="1">Uncharacterized protein</fullName>
    </submittedName>
</protein>
<dbReference type="OrthoDB" id="7777153at2"/>
<dbReference type="RefSeq" id="WP_073067656.1">
    <property type="nucleotide sequence ID" value="NZ_FRCK01000009.1"/>
</dbReference>
<accession>A0A1M7IPD7</accession>
<organism evidence="1 2">
    <name type="scientific">Paracoccus solventivorans</name>
    <dbReference type="NCBI Taxonomy" id="53463"/>
    <lineage>
        <taxon>Bacteria</taxon>
        <taxon>Pseudomonadati</taxon>
        <taxon>Pseudomonadota</taxon>
        <taxon>Alphaproteobacteria</taxon>
        <taxon>Rhodobacterales</taxon>
        <taxon>Paracoccaceae</taxon>
        <taxon>Paracoccus</taxon>
    </lineage>
</organism>
<proteinExistence type="predicted"/>